<accession>I4EHR2</accession>
<dbReference type="EMBL" id="CAGS01000249">
    <property type="protein sequence ID" value="CCF84224.1"/>
    <property type="molecule type" value="Genomic_DNA"/>
</dbReference>
<name>I4EHR2_9BACT</name>
<dbReference type="AlphaFoldDB" id="I4EHR2"/>
<sequence length="46" mass="5266">MNRIEKKIVLIDGEQLAQLMIDHGIGVTQITSYVVSRVDLDYFNND</sequence>
<gene>
    <name evidence="1" type="ORF">NITHO_3220003</name>
</gene>
<reference evidence="1 2" key="1">
    <citation type="journal article" date="2012" name="ISME J.">
        <title>Nitrification expanded: discovery, physiology and genomics of a nitrite-oxidizing bacterium from the phylum Chloroflexi.</title>
        <authorList>
            <person name="Sorokin D.Y."/>
            <person name="Lucker S."/>
            <person name="Vejmelkova D."/>
            <person name="Kostrikina N.A."/>
            <person name="Kleerebezem R."/>
            <person name="Rijpstra W.I."/>
            <person name="Damste J.S."/>
            <person name="Le Paslier D."/>
            <person name="Muyzer G."/>
            <person name="Wagner M."/>
            <person name="van Loosdrecht M.C."/>
            <person name="Daims H."/>
        </authorList>
    </citation>
    <scope>NUCLEOTIDE SEQUENCE [LARGE SCALE GENOMIC DNA]</scope>
    <source>
        <strain evidence="2">none</strain>
    </source>
</reference>
<dbReference type="InterPro" id="IPR011856">
    <property type="entry name" value="tRNA_endonuc-like_dom_sf"/>
</dbReference>
<keyword evidence="2" id="KW-1185">Reference proteome</keyword>
<proteinExistence type="predicted"/>
<organism evidence="1 2">
    <name type="scientific">Nitrolancea hollandica Lb</name>
    <dbReference type="NCBI Taxonomy" id="1129897"/>
    <lineage>
        <taxon>Bacteria</taxon>
        <taxon>Pseudomonadati</taxon>
        <taxon>Thermomicrobiota</taxon>
        <taxon>Thermomicrobia</taxon>
        <taxon>Sphaerobacterales</taxon>
        <taxon>Sphaerobacterineae</taxon>
        <taxon>Sphaerobacteraceae</taxon>
        <taxon>Nitrolancea</taxon>
    </lineage>
</organism>
<comment type="caution">
    <text evidence="1">The sequence shown here is derived from an EMBL/GenBank/DDBJ whole genome shotgun (WGS) entry which is preliminary data.</text>
</comment>
<protein>
    <recommendedName>
        <fullName evidence="3">Restriction endonuclease type IV Mrr domain-containing protein</fullName>
    </recommendedName>
</protein>
<evidence type="ECO:0000313" key="1">
    <source>
        <dbReference type="EMBL" id="CCF84224.1"/>
    </source>
</evidence>
<evidence type="ECO:0008006" key="3">
    <source>
        <dbReference type="Google" id="ProtNLM"/>
    </source>
</evidence>
<dbReference type="Proteomes" id="UP000004221">
    <property type="component" value="Unassembled WGS sequence"/>
</dbReference>
<dbReference type="GO" id="GO:0003676">
    <property type="term" value="F:nucleic acid binding"/>
    <property type="evidence" value="ECO:0007669"/>
    <property type="project" value="InterPro"/>
</dbReference>
<evidence type="ECO:0000313" key="2">
    <source>
        <dbReference type="Proteomes" id="UP000004221"/>
    </source>
</evidence>
<dbReference type="Gene3D" id="3.40.1350.10">
    <property type="match status" value="1"/>
</dbReference>